<keyword evidence="3" id="KW-1185">Reference proteome</keyword>
<proteinExistence type="predicted"/>
<reference evidence="2 3" key="1">
    <citation type="submission" date="2021-08" db="EMBL/GenBank/DDBJ databases">
        <title>Draft Genome Sequence of Phanerochaete sordida strain YK-624.</title>
        <authorList>
            <person name="Mori T."/>
            <person name="Dohra H."/>
            <person name="Suzuki T."/>
            <person name="Kawagishi H."/>
            <person name="Hirai H."/>
        </authorList>
    </citation>
    <scope>NUCLEOTIDE SEQUENCE [LARGE SCALE GENOMIC DNA]</scope>
    <source>
        <strain evidence="2 3">YK-624</strain>
    </source>
</reference>
<feature type="region of interest" description="Disordered" evidence="1">
    <location>
        <begin position="113"/>
        <end position="143"/>
    </location>
</feature>
<accession>A0A9P3LBD4</accession>
<evidence type="ECO:0000256" key="1">
    <source>
        <dbReference type="SAM" id="MobiDB-lite"/>
    </source>
</evidence>
<evidence type="ECO:0000313" key="3">
    <source>
        <dbReference type="Proteomes" id="UP000703269"/>
    </source>
</evidence>
<organism evidence="2 3">
    <name type="scientific">Phanerochaete sordida</name>
    <dbReference type="NCBI Taxonomy" id="48140"/>
    <lineage>
        <taxon>Eukaryota</taxon>
        <taxon>Fungi</taxon>
        <taxon>Dikarya</taxon>
        <taxon>Basidiomycota</taxon>
        <taxon>Agaricomycotina</taxon>
        <taxon>Agaricomycetes</taxon>
        <taxon>Polyporales</taxon>
        <taxon>Phanerochaetaceae</taxon>
        <taxon>Phanerochaete</taxon>
    </lineage>
</organism>
<dbReference type="AlphaFoldDB" id="A0A9P3LBD4"/>
<name>A0A9P3LBD4_9APHY</name>
<feature type="region of interest" description="Disordered" evidence="1">
    <location>
        <begin position="223"/>
        <end position="265"/>
    </location>
</feature>
<protein>
    <submittedName>
        <fullName evidence="2">Uncharacterized protein</fullName>
    </submittedName>
</protein>
<dbReference type="Proteomes" id="UP000703269">
    <property type="component" value="Unassembled WGS sequence"/>
</dbReference>
<dbReference type="EMBL" id="BPQB01000008">
    <property type="protein sequence ID" value="GJE87928.1"/>
    <property type="molecule type" value="Genomic_DNA"/>
</dbReference>
<gene>
    <name evidence="2" type="ORF">PsYK624_040110</name>
</gene>
<sequence>MVDEDRRFAYAAEIENIYGVTMLPQAAVSGAWQIVDMLRTPVIQQYILQNIPKADASIQADSDDAPTKEAYTALYVELQELKTREICWQVEKAKLQLEVCTLKREIESMGARSESVRTMSSERTRADSPMHKGSLGPLLPHSSIPLTDDVDKELLRLNDEPFNMNFHPEFPSFDDPSTSTLSDLIPQDSPGAIPITFTNAEGGVLHVEDLAVPQRDVESFAIPQRAESHIDWTDKTSSTPDPHSSSPPLPSSSPEPEDNDDMLGPSAAAEMDVDVDFEDALLSSGRSSPRDEFGIPLPRNIFEFEIRVVRAVAASSVPALTREEQKTCFRDMRAVSESGDSDDDMSM</sequence>
<feature type="compositionally biased region" description="Basic and acidic residues" evidence="1">
    <location>
        <begin position="120"/>
        <end position="130"/>
    </location>
</feature>
<evidence type="ECO:0000313" key="2">
    <source>
        <dbReference type="EMBL" id="GJE87928.1"/>
    </source>
</evidence>
<comment type="caution">
    <text evidence="2">The sequence shown here is derived from an EMBL/GenBank/DDBJ whole genome shotgun (WGS) entry which is preliminary data.</text>
</comment>